<keyword evidence="3" id="KW-1185">Reference proteome</keyword>
<proteinExistence type="predicted"/>
<dbReference type="InParanoid" id="A0A2T2ZS73"/>
<reference evidence="2 3" key="1">
    <citation type="journal article" date="2018" name="Mycol. Prog.">
        <title>Coniella lustricola, a new species from submerged detritus.</title>
        <authorList>
            <person name="Raudabaugh D.B."/>
            <person name="Iturriaga T."/>
            <person name="Carver A."/>
            <person name="Mondo S."/>
            <person name="Pangilinan J."/>
            <person name="Lipzen A."/>
            <person name="He G."/>
            <person name="Amirebrahimi M."/>
            <person name="Grigoriev I.V."/>
            <person name="Miller A.N."/>
        </authorList>
    </citation>
    <scope>NUCLEOTIDE SEQUENCE [LARGE SCALE GENOMIC DNA]</scope>
    <source>
        <strain evidence="2 3">B22-T-1</strain>
    </source>
</reference>
<evidence type="ECO:0000313" key="2">
    <source>
        <dbReference type="EMBL" id="PSR74784.1"/>
    </source>
</evidence>
<feature type="region of interest" description="Disordered" evidence="1">
    <location>
        <begin position="111"/>
        <end position="144"/>
    </location>
</feature>
<dbReference type="AlphaFoldDB" id="A0A2T2ZS73"/>
<dbReference type="Proteomes" id="UP000241462">
    <property type="component" value="Unassembled WGS sequence"/>
</dbReference>
<gene>
    <name evidence="2" type="ORF">BD289DRAFT_211687</name>
</gene>
<evidence type="ECO:0000256" key="1">
    <source>
        <dbReference type="SAM" id="MobiDB-lite"/>
    </source>
</evidence>
<dbReference type="OrthoDB" id="4576988at2759"/>
<dbReference type="EMBL" id="KZ678832">
    <property type="protein sequence ID" value="PSR74784.1"/>
    <property type="molecule type" value="Genomic_DNA"/>
</dbReference>
<organism evidence="2 3">
    <name type="scientific">Coniella lustricola</name>
    <dbReference type="NCBI Taxonomy" id="2025994"/>
    <lineage>
        <taxon>Eukaryota</taxon>
        <taxon>Fungi</taxon>
        <taxon>Dikarya</taxon>
        <taxon>Ascomycota</taxon>
        <taxon>Pezizomycotina</taxon>
        <taxon>Sordariomycetes</taxon>
        <taxon>Sordariomycetidae</taxon>
        <taxon>Diaporthales</taxon>
        <taxon>Schizoparmaceae</taxon>
        <taxon>Coniella</taxon>
    </lineage>
</organism>
<feature type="region of interest" description="Disordered" evidence="1">
    <location>
        <begin position="1"/>
        <end position="21"/>
    </location>
</feature>
<accession>A0A2T2ZS73</accession>
<feature type="compositionally biased region" description="Acidic residues" evidence="1">
    <location>
        <begin position="132"/>
        <end position="144"/>
    </location>
</feature>
<sequence>MQLKTPQSRGPALPKPQVHSRQCHHTYNATRKLPRAIWIRSLRFDLDSIVYDSSDKQGESSYSDEDAYNHDKSLCYEILLYYDHNRACTIYRSPEDFRRLKYSVGKLPISPPSSSGNGKMRMTAKGARSDCDDSSTDEEVASADESAVEDVEVLQRYLVRAVEKKRGDCALEYFLRRRMDDCGGV</sequence>
<evidence type="ECO:0000313" key="3">
    <source>
        <dbReference type="Proteomes" id="UP000241462"/>
    </source>
</evidence>
<name>A0A2T2ZS73_9PEZI</name>
<protein>
    <submittedName>
        <fullName evidence="2">Uncharacterized protein</fullName>
    </submittedName>
</protein>